<dbReference type="EC" id="3.4.21.89" evidence="3 6"/>
<evidence type="ECO:0000256" key="2">
    <source>
        <dbReference type="ARBA" id="ARBA00009370"/>
    </source>
</evidence>
<reference evidence="8 9" key="1">
    <citation type="submission" date="2023-12" db="EMBL/GenBank/DDBJ databases">
        <title>the genome sequence of Hyalangium sp. s54d21.</title>
        <authorList>
            <person name="Zhang X."/>
        </authorList>
    </citation>
    <scope>NUCLEOTIDE SEQUENCE [LARGE SCALE GENOMIC DNA]</scope>
    <source>
        <strain evidence="9">s54d21</strain>
    </source>
</reference>
<feature type="domain" description="Peptidase S26" evidence="7">
    <location>
        <begin position="17"/>
        <end position="198"/>
    </location>
</feature>
<dbReference type="InterPro" id="IPR019533">
    <property type="entry name" value="Peptidase_S26"/>
</dbReference>
<dbReference type="InterPro" id="IPR019758">
    <property type="entry name" value="Pept_S26A_signal_pept_1_CS"/>
</dbReference>
<comment type="similarity">
    <text evidence="2 6">Belongs to the peptidase S26 family.</text>
</comment>
<evidence type="ECO:0000256" key="3">
    <source>
        <dbReference type="ARBA" id="ARBA00013208"/>
    </source>
</evidence>
<dbReference type="NCBIfam" id="TIGR02227">
    <property type="entry name" value="sigpep_I_bact"/>
    <property type="match status" value="1"/>
</dbReference>
<dbReference type="InterPro" id="IPR000223">
    <property type="entry name" value="Pept_S26A_signal_pept_1"/>
</dbReference>
<evidence type="ECO:0000256" key="5">
    <source>
        <dbReference type="ARBA" id="ARBA00022801"/>
    </source>
</evidence>
<name>A0ABU5H2B5_9BACT</name>
<proteinExistence type="inferred from homology"/>
<dbReference type="Proteomes" id="UP001291309">
    <property type="component" value="Unassembled WGS sequence"/>
</dbReference>
<dbReference type="InterPro" id="IPR036286">
    <property type="entry name" value="LexA/Signal_pep-like_sf"/>
</dbReference>
<dbReference type="RefSeq" id="WP_321544961.1">
    <property type="nucleotide sequence ID" value="NZ_JAXIVS010000002.1"/>
</dbReference>
<evidence type="ECO:0000256" key="1">
    <source>
        <dbReference type="ARBA" id="ARBA00000677"/>
    </source>
</evidence>
<gene>
    <name evidence="8" type="primary">lepB</name>
    <name evidence="8" type="ORF">SYV04_07585</name>
</gene>
<evidence type="ECO:0000313" key="9">
    <source>
        <dbReference type="Proteomes" id="UP001291309"/>
    </source>
</evidence>
<keyword evidence="9" id="KW-1185">Reference proteome</keyword>
<dbReference type="PRINTS" id="PR00727">
    <property type="entry name" value="LEADERPTASE"/>
</dbReference>
<keyword evidence="6" id="KW-0645">Protease</keyword>
<organism evidence="8 9">
    <name type="scientific">Hyalangium rubrum</name>
    <dbReference type="NCBI Taxonomy" id="3103134"/>
    <lineage>
        <taxon>Bacteria</taxon>
        <taxon>Pseudomonadati</taxon>
        <taxon>Myxococcota</taxon>
        <taxon>Myxococcia</taxon>
        <taxon>Myxococcales</taxon>
        <taxon>Cystobacterineae</taxon>
        <taxon>Archangiaceae</taxon>
        <taxon>Hyalangium</taxon>
    </lineage>
</organism>
<dbReference type="PANTHER" id="PTHR43390">
    <property type="entry name" value="SIGNAL PEPTIDASE I"/>
    <property type="match status" value="1"/>
</dbReference>
<dbReference type="Pfam" id="PF10502">
    <property type="entry name" value="Peptidase_S26"/>
    <property type="match status" value="1"/>
</dbReference>
<evidence type="ECO:0000259" key="7">
    <source>
        <dbReference type="Pfam" id="PF10502"/>
    </source>
</evidence>
<comment type="caution">
    <text evidence="8">The sequence shown here is derived from an EMBL/GenBank/DDBJ whole genome shotgun (WGS) entry which is preliminary data.</text>
</comment>
<sequence>MKPAHLRLLIGLLVGFGVLAVSGVLALRFLVVHTWTVPSSSMYPAINAGDLISGYQWSYLSAASAAKATQRGDVVIFRHPEQGSDVLHRVVGLPGDTIDVLASGEVHVNGTPLPRCLLGPWPSDALQQVDSVLAFLETQGERRYVVLQSLLARAEPSHAVVPPGDVFVMGDNRDNSWDSRYWGTVPFANLRARVSHIVFAGEDPAVWEKKRLGHEVHASPLLPLSLEPALKNCPP</sequence>
<dbReference type="Gene3D" id="2.10.109.10">
    <property type="entry name" value="Umud Fragment, subunit A"/>
    <property type="match status" value="1"/>
</dbReference>
<dbReference type="SUPFAM" id="SSF51306">
    <property type="entry name" value="LexA/Signal peptidase"/>
    <property type="match status" value="1"/>
</dbReference>
<accession>A0ABU5H2B5</accession>
<dbReference type="GO" id="GO:0009003">
    <property type="term" value="F:signal peptidase activity"/>
    <property type="evidence" value="ECO:0007669"/>
    <property type="project" value="UniProtKB-EC"/>
</dbReference>
<comment type="catalytic activity">
    <reaction evidence="1 6">
        <text>Cleavage of hydrophobic, N-terminal signal or leader sequences from secreted and periplasmic proteins.</text>
        <dbReference type="EC" id="3.4.21.89"/>
    </reaction>
</comment>
<evidence type="ECO:0000256" key="6">
    <source>
        <dbReference type="RuleBase" id="RU362042"/>
    </source>
</evidence>
<protein>
    <recommendedName>
        <fullName evidence="4 6">Signal peptidase I</fullName>
        <ecNumber evidence="3 6">3.4.21.89</ecNumber>
    </recommendedName>
</protein>
<keyword evidence="5 6" id="KW-0378">Hydrolase</keyword>
<comment type="subcellular location">
    <subcellularLocation>
        <location evidence="6">Membrane</location>
        <topology evidence="6">Single-pass type II membrane protein</topology>
    </subcellularLocation>
</comment>
<dbReference type="PANTHER" id="PTHR43390:SF1">
    <property type="entry name" value="CHLOROPLAST PROCESSING PEPTIDASE"/>
    <property type="match status" value="1"/>
</dbReference>
<evidence type="ECO:0000256" key="4">
    <source>
        <dbReference type="ARBA" id="ARBA00019232"/>
    </source>
</evidence>
<dbReference type="PROSITE" id="PS00761">
    <property type="entry name" value="SPASE_I_3"/>
    <property type="match status" value="1"/>
</dbReference>
<evidence type="ECO:0000313" key="8">
    <source>
        <dbReference type="EMBL" id="MDY7226240.1"/>
    </source>
</evidence>
<dbReference type="EMBL" id="JAXIVS010000002">
    <property type="protein sequence ID" value="MDY7226240.1"/>
    <property type="molecule type" value="Genomic_DNA"/>
</dbReference>
<dbReference type="CDD" id="cd06530">
    <property type="entry name" value="S26_SPase_I"/>
    <property type="match status" value="1"/>
</dbReference>